<comment type="similarity">
    <text evidence="17">Belongs to the LigK/PcmE family.</text>
</comment>
<reference evidence="19 20" key="1">
    <citation type="submission" date="2019-11" db="EMBL/GenBank/DDBJ databases">
        <title>Draft genome sequences of five Paenibacillus species of dairy origin.</title>
        <authorList>
            <person name="Olajide A.M."/>
            <person name="Chen S."/>
            <person name="Lapointe G."/>
        </authorList>
    </citation>
    <scope>NUCLEOTIDE SEQUENCE [LARGE SCALE GENOMIC DNA]</scope>
    <source>
        <strain evidence="19 20">2CS3</strain>
    </source>
</reference>
<evidence type="ECO:0000256" key="2">
    <source>
        <dbReference type="ARBA" id="ARBA00001946"/>
    </source>
</evidence>
<comment type="subunit">
    <text evidence="5">Homotrimer.</text>
</comment>
<dbReference type="InterPro" id="IPR036704">
    <property type="entry name" value="RraA/RraA-like_sf"/>
</dbReference>
<evidence type="ECO:0000256" key="16">
    <source>
        <dbReference type="ARBA" id="ARBA00047973"/>
    </source>
</evidence>
<evidence type="ECO:0000256" key="12">
    <source>
        <dbReference type="ARBA" id="ARBA00023239"/>
    </source>
</evidence>
<feature type="binding site" evidence="18">
    <location>
        <begin position="95"/>
        <end position="98"/>
    </location>
    <ligand>
        <name>substrate</name>
    </ligand>
</feature>
<dbReference type="EC" id="4.1.3.17" evidence="7"/>
<dbReference type="FunFam" id="3.50.30.40:FF:000002">
    <property type="entry name" value="4-carboxy-4-hydroxy-2-oxoadipate aldolase/oxaloacetate decarboxylase"/>
    <property type="match status" value="1"/>
</dbReference>
<name>A0A7X3CUM3_9BACL</name>
<evidence type="ECO:0000256" key="4">
    <source>
        <dbReference type="ARBA" id="ARBA00008621"/>
    </source>
</evidence>
<comment type="subunit">
    <text evidence="6">Homohexamer.</text>
</comment>
<dbReference type="AlphaFoldDB" id="A0A7X3CUM3"/>
<dbReference type="GO" id="GO:0008948">
    <property type="term" value="F:oxaloacetate decarboxylase activity"/>
    <property type="evidence" value="ECO:0007669"/>
    <property type="project" value="UniProtKB-EC"/>
</dbReference>
<evidence type="ECO:0000256" key="13">
    <source>
        <dbReference type="ARBA" id="ARBA00025046"/>
    </source>
</evidence>
<evidence type="ECO:0000256" key="10">
    <source>
        <dbReference type="ARBA" id="ARBA00022723"/>
    </source>
</evidence>
<dbReference type="Gene3D" id="3.50.30.40">
    <property type="entry name" value="Ribonuclease E inhibitor RraA/RraA-like"/>
    <property type="match status" value="1"/>
</dbReference>
<dbReference type="EC" id="4.1.1.112" evidence="8"/>
<comment type="cofactor">
    <cofactor evidence="2 18">
        <name>Mg(2+)</name>
        <dbReference type="ChEBI" id="CHEBI:18420"/>
    </cofactor>
</comment>
<comment type="cofactor">
    <cofactor evidence="3">
        <name>a divalent metal cation</name>
        <dbReference type="ChEBI" id="CHEBI:60240"/>
    </cofactor>
</comment>
<comment type="catalytic activity">
    <reaction evidence="16">
        <text>oxaloacetate + H(+) = pyruvate + CO2</text>
        <dbReference type="Rhea" id="RHEA:15641"/>
        <dbReference type="ChEBI" id="CHEBI:15361"/>
        <dbReference type="ChEBI" id="CHEBI:15378"/>
        <dbReference type="ChEBI" id="CHEBI:16452"/>
        <dbReference type="ChEBI" id="CHEBI:16526"/>
        <dbReference type="EC" id="4.1.1.112"/>
    </reaction>
</comment>
<evidence type="ECO:0000256" key="6">
    <source>
        <dbReference type="ARBA" id="ARBA00011643"/>
    </source>
</evidence>
<accession>A0A7X3CUM3</accession>
<comment type="similarity">
    <text evidence="4">Belongs to the class II aldolase/RraA-like family.</text>
</comment>
<evidence type="ECO:0000256" key="11">
    <source>
        <dbReference type="ARBA" id="ARBA00022842"/>
    </source>
</evidence>
<evidence type="ECO:0000256" key="15">
    <source>
        <dbReference type="ARBA" id="ARBA00032305"/>
    </source>
</evidence>
<dbReference type="CDD" id="cd16841">
    <property type="entry name" value="RraA_family"/>
    <property type="match status" value="1"/>
</dbReference>
<evidence type="ECO:0000256" key="17">
    <source>
        <dbReference type="ARBA" id="ARBA00061585"/>
    </source>
</evidence>
<protein>
    <recommendedName>
        <fullName evidence="9">Putative 4-hydroxy-4-methyl-2-oxoglutarate aldolase</fullName>
        <ecNumber evidence="8">4.1.1.112</ecNumber>
        <ecNumber evidence="7">4.1.3.17</ecNumber>
    </recommendedName>
    <alternativeName>
        <fullName evidence="15">Oxaloacetate decarboxylase</fullName>
    </alternativeName>
    <alternativeName>
        <fullName evidence="14">RraA-like protein</fullName>
    </alternativeName>
</protein>
<dbReference type="PANTHER" id="PTHR33254:SF16">
    <property type="entry name" value="BLR3842 PROTEIN"/>
    <property type="match status" value="1"/>
</dbReference>
<dbReference type="SUPFAM" id="SSF89562">
    <property type="entry name" value="RraA-like"/>
    <property type="match status" value="1"/>
</dbReference>
<dbReference type="PANTHER" id="PTHR33254">
    <property type="entry name" value="4-HYDROXY-4-METHYL-2-OXOGLUTARATE ALDOLASE 3-RELATED"/>
    <property type="match status" value="1"/>
</dbReference>
<dbReference type="NCBIfam" id="NF006731">
    <property type="entry name" value="PRK09262.1"/>
    <property type="match status" value="1"/>
</dbReference>
<evidence type="ECO:0000256" key="1">
    <source>
        <dbReference type="ARBA" id="ARBA00001342"/>
    </source>
</evidence>
<dbReference type="Pfam" id="PF03737">
    <property type="entry name" value="RraA-like"/>
    <property type="match status" value="1"/>
</dbReference>
<dbReference type="RefSeq" id="WP_155615169.1">
    <property type="nucleotide sequence ID" value="NZ_WNZX01000014.1"/>
</dbReference>
<dbReference type="EMBL" id="WNZX01000014">
    <property type="protein sequence ID" value="MUG72279.1"/>
    <property type="molecule type" value="Genomic_DNA"/>
</dbReference>
<evidence type="ECO:0000256" key="8">
    <source>
        <dbReference type="ARBA" id="ARBA00012947"/>
    </source>
</evidence>
<keyword evidence="12" id="KW-0456">Lyase</keyword>
<evidence type="ECO:0000256" key="14">
    <source>
        <dbReference type="ARBA" id="ARBA00030169"/>
    </source>
</evidence>
<gene>
    <name evidence="19" type="ORF">GNP93_16535</name>
</gene>
<dbReference type="GO" id="GO:0032787">
    <property type="term" value="P:monocarboxylic acid metabolic process"/>
    <property type="evidence" value="ECO:0007669"/>
    <property type="project" value="UniProtKB-ARBA"/>
</dbReference>
<organism evidence="19 20">
    <name type="scientific">Paenibacillus validus</name>
    <dbReference type="NCBI Taxonomy" id="44253"/>
    <lineage>
        <taxon>Bacteria</taxon>
        <taxon>Bacillati</taxon>
        <taxon>Bacillota</taxon>
        <taxon>Bacilli</taxon>
        <taxon>Bacillales</taxon>
        <taxon>Paenibacillaceae</taxon>
        <taxon>Paenibacillus</taxon>
    </lineage>
</organism>
<dbReference type="GO" id="GO:0019336">
    <property type="term" value="P:phenol-containing compound catabolic process"/>
    <property type="evidence" value="ECO:0007669"/>
    <property type="project" value="UniProtKB-ARBA"/>
</dbReference>
<keyword evidence="20" id="KW-1185">Reference proteome</keyword>
<evidence type="ECO:0000256" key="9">
    <source>
        <dbReference type="ARBA" id="ARBA00016549"/>
    </source>
</evidence>
<comment type="catalytic activity">
    <reaction evidence="1">
        <text>4-hydroxy-4-methyl-2-oxoglutarate = 2 pyruvate</text>
        <dbReference type="Rhea" id="RHEA:22748"/>
        <dbReference type="ChEBI" id="CHEBI:15361"/>
        <dbReference type="ChEBI" id="CHEBI:58276"/>
        <dbReference type="EC" id="4.1.3.17"/>
    </reaction>
</comment>
<sequence length="232" mass="25257">MNKYVVKNIKRPDEQIIAEYSKLDVSTVHEAQGKMGLLSREIKSISSGAAICGPAVTAVCYAGDNLMIHAAIEVCRPGDILVISTIGENAIGMIGELIVMALMKRGVKGVITESGIRDAAQIRELGFPIWTKAIHSQGAVKTRGGWVNAPAVCGGAAVNPGDLMMADDDGIVVVKRDDIQSTLEASKERMRKEEGTKEKIARGELSLDFYQLREVLKRENVHYYEDEDQVKA</sequence>
<comment type="function">
    <text evidence="13">Catalyzes the aldol cleavage of 4-hydroxy-4-methyl-2-oxoglutarate (HMG) into 2 molecules of pyruvate. Also contains a secondary oxaloacetate (OAA) decarboxylase activity due to the common pyruvate enolate transition state formed following C-C bond cleavage in the retro-aldol and decarboxylation reactions.</text>
</comment>
<evidence type="ECO:0000256" key="3">
    <source>
        <dbReference type="ARBA" id="ARBA00001968"/>
    </source>
</evidence>
<feature type="binding site" evidence="18">
    <location>
        <position position="117"/>
    </location>
    <ligand>
        <name>substrate</name>
    </ligand>
</feature>
<evidence type="ECO:0000256" key="18">
    <source>
        <dbReference type="PIRSR" id="PIRSR605493-1"/>
    </source>
</evidence>
<feature type="binding site" evidence="18">
    <location>
        <position position="118"/>
    </location>
    <ligand>
        <name>Mg(2+)</name>
        <dbReference type="ChEBI" id="CHEBI:18420"/>
    </ligand>
</feature>
<proteinExistence type="inferred from homology"/>
<evidence type="ECO:0000313" key="19">
    <source>
        <dbReference type="EMBL" id="MUG72279.1"/>
    </source>
</evidence>
<evidence type="ECO:0000313" key="20">
    <source>
        <dbReference type="Proteomes" id="UP000450917"/>
    </source>
</evidence>
<evidence type="ECO:0000256" key="7">
    <source>
        <dbReference type="ARBA" id="ARBA00012213"/>
    </source>
</evidence>
<dbReference type="GO" id="GO:0046872">
    <property type="term" value="F:metal ion binding"/>
    <property type="evidence" value="ECO:0007669"/>
    <property type="project" value="UniProtKB-KW"/>
</dbReference>
<keyword evidence="10 18" id="KW-0479">Metal-binding</keyword>
<dbReference type="InterPro" id="IPR005493">
    <property type="entry name" value="RraA/RraA-like"/>
</dbReference>
<comment type="caution">
    <text evidence="19">The sequence shown here is derived from an EMBL/GenBank/DDBJ whole genome shotgun (WGS) entry which is preliminary data.</text>
</comment>
<keyword evidence="11 18" id="KW-0460">Magnesium</keyword>
<evidence type="ECO:0000256" key="5">
    <source>
        <dbReference type="ARBA" id="ARBA00011233"/>
    </source>
</evidence>
<dbReference type="Proteomes" id="UP000450917">
    <property type="component" value="Unassembled WGS sequence"/>
</dbReference>
<dbReference type="GO" id="GO:0047443">
    <property type="term" value="F:4-hydroxy-4-methyl-2-oxoglutarate aldolase activity"/>
    <property type="evidence" value="ECO:0007669"/>
    <property type="project" value="UniProtKB-EC"/>
</dbReference>
<dbReference type="GO" id="GO:0046395">
    <property type="term" value="P:carboxylic acid catabolic process"/>
    <property type="evidence" value="ECO:0007669"/>
    <property type="project" value="UniProtKB-ARBA"/>
</dbReference>